<dbReference type="Gene3D" id="2.30.110.10">
    <property type="entry name" value="Electron Transport, Fmn-binding Protein, Chain A"/>
    <property type="match status" value="1"/>
</dbReference>
<dbReference type="OrthoDB" id="9789254at2"/>
<feature type="domain" description="Flavin reductase like" evidence="2">
    <location>
        <begin position="14"/>
        <end position="160"/>
    </location>
</feature>
<evidence type="ECO:0000259" key="2">
    <source>
        <dbReference type="SMART" id="SM00903"/>
    </source>
</evidence>
<dbReference type="InterPro" id="IPR050268">
    <property type="entry name" value="NADH-dep_flavin_reductase"/>
</dbReference>
<comment type="caution">
    <text evidence="3">The sequence shown here is derived from an EMBL/GenBank/DDBJ whole genome shotgun (WGS) entry which is preliminary data.</text>
</comment>
<protein>
    <submittedName>
        <fullName evidence="3">Nitrilotriacetate monooxygenase</fullName>
    </submittedName>
</protein>
<dbReference type="SUPFAM" id="SSF50475">
    <property type="entry name" value="FMN-binding split barrel"/>
    <property type="match status" value="1"/>
</dbReference>
<gene>
    <name evidence="3" type="ORF">C4N9_08295</name>
</gene>
<keyword evidence="1" id="KW-0560">Oxidoreductase</keyword>
<dbReference type="SMART" id="SM00903">
    <property type="entry name" value="Flavin_Reduct"/>
    <property type="match status" value="1"/>
</dbReference>
<dbReference type="InterPro" id="IPR002563">
    <property type="entry name" value="Flavin_Rdtase-like_dom"/>
</dbReference>
<dbReference type="EMBL" id="QEYD01000004">
    <property type="protein sequence ID" value="PWE29732.1"/>
    <property type="molecule type" value="Genomic_DNA"/>
</dbReference>
<dbReference type="PANTHER" id="PTHR30466">
    <property type="entry name" value="FLAVIN REDUCTASE"/>
    <property type="match status" value="1"/>
</dbReference>
<proteinExistence type="predicted"/>
<accession>A0A2U2CD07</accession>
<dbReference type="AlphaFoldDB" id="A0A2U2CD07"/>
<evidence type="ECO:0000313" key="3">
    <source>
        <dbReference type="EMBL" id="PWE29732.1"/>
    </source>
</evidence>
<evidence type="ECO:0000256" key="1">
    <source>
        <dbReference type="ARBA" id="ARBA00023002"/>
    </source>
</evidence>
<sequence>MGMSVDPGQFRSAMARFPGAVTIITTLTPQGRRGITATAVCSVTADPPSLLVCVNRATGTCQGILESGRFAVNLLPDPSGDVAMRFAGAGGATGEDKFALGDWREDAAGLPVLADARVAFSCEVAESLTAGTHQIFIGQITDISEADGAALLYEQSRFHRLAPL</sequence>
<reference evidence="3 4" key="1">
    <citation type="submission" date="2018-05" db="EMBL/GenBank/DDBJ databases">
        <title>Pararhodobacter marina sp. nov., isolated from deep-sea water of the Indian Ocean.</title>
        <authorList>
            <person name="Lai Q.Sr."/>
            <person name="Liu X."/>
            <person name="Shao Z."/>
        </authorList>
    </citation>
    <scope>NUCLEOTIDE SEQUENCE [LARGE SCALE GENOMIC DNA]</scope>
    <source>
        <strain evidence="3 4">CIC4N-9</strain>
    </source>
</reference>
<keyword evidence="3" id="KW-0503">Monooxygenase</keyword>
<dbReference type="InterPro" id="IPR012349">
    <property type="entry name" value="Split_barrel_FMN-bd"/>
</dbReference>
<keyword evidence="4" id="KW-1185">Reference proteome</keyword>
<dbReference type="RefSeq" id="WP_109532845.1">
    <property type="nucleotide sequence ID" value="NZ_QEYD01000004.1"/>
</dbReference>
<evidence type="ECO:0000313" key="4">
    <source>
        <dbReference type="Proteomes" id="UP000244940"/>
    </source>
</evidence>
<dbReference type="GO" id="GO:0010181">
    <property type="term" value="F:FMN binding"/>
    <property type="evidence" value="ECO:0007669"/>
    <property type="project" value="InterPro"/>
</dbReference>
<dbReference type="PANTHER" id="PTHR30466:SF1">
    <property type="entry name" value="FMN REDUCTASE (NADH) RUTF"/>
    <property type="match status" value="1"/>
</dbReference>
<organism evidence="3 4">
    <name type="scientific">Pararhodobacter marinus</name>
    <dbReference type="NCBI Taxonomy" id="2184063"/>
    <lineage>
        <taxon>Bacteria</taxon>
        <taxon>Pseudomonadati</taxon>
        <taxon>Pseudomonadota</taxon>
        <taxon>Alphaproteobacteria</taxon>
        <taxon>Rhodobacterales</taxon>
        <taxon>Paracoccaceae</taxon>
        <taxon>Pararhodobacter</taxon>
    </lineage>
</organism>
<dbReference type="GO" id="GO:0004497">
    <property type="term" value="F:monooxygenase activity"/>
    <property type="evidence" value="ECO:0007669"/>
    <property type="project" value="UniProtKB-KW"/>
</dbReference>
<name>A0A2U2CD07_9RHOB</name>
<dbReference type="GeneID" id="94364888"/>
<dbReference type="GO" id="GO:0042602">
    <property type="term" value="F:riboflavin reductase (NADPH) activity"/>
    <property type="evidence" value="ECO:0007669"/>
    <property type="project" value="TreeGrafter"/>
</dbReference>
<dbReference type="Pfam" id="PF01613">
    <property type="entry name" value="Flavin_Reduct"/>
    <property type="match status" value="1"/>
</dbReference>
<dbReference type="Proteomes" id="UP000244940">
    <property type="component" value="Unassembled WGS sequence"/>
</dbReference>